<gene>
    <name evidence="1" type="ORF">V4C55_15565</name>
</gene>
<evidence type="ECO:0000313" key="1">
    <source>
        <dbReference type="EMBL" id="MEM5287140.1"/>
    </source>
</evidence>
<dbReference type="RefSeq" id="WP_267909478.1">
    <property type="nucleotide sequence ID" value="NZ_CAJHCS010000004.1"/>
</dbReference>
<dbReference type="Proteomes" id="UP001494588">
    <property type="component" value="Unassembled WGS sequence"/>
</dbReference>
<evidence type="ECO:0000313" key="2">
    <source>
        <dbReference type="Proteomes" id="UP001494588"/>
    </source>
</evidence>
<name>A0ABU9QCV0_9BURK</name>
<reference evidence="1 2" key="1">
    <citation type="submission" date="2024-01" db="EMBL/GenBank/DDBJ databases">
        <title>The diversity of rhizobia nodulating Mimosa spp. in eleven states of Brazil covering several biomes is determined by host plant, location, and edaphic factors.</title>
        <authorList>
            <person name="Rouws L."/>
            <person name="Barauna A."/>
            <person name="Beukes C."/>
            <person name="De Faria S.M."/>
            <person name="Gross E."/>
            <person name="Dos Reis Junior F.B."/>
            <person name="Simon M."/>
            <person name="Maluk M."/>
            <person name="Odee D.W."/>
            <person name="Kenicer G."/>
            <person name="Young J.P.W."/>
            <person name="Reis V.M."/>
            <person name="Zilli J."/>
            <person name="James E.K."/>
        </authorList>
    </citation>
    <scope>NUCLEOTIDE SEQUENCE [LARGE SCALE GENOMIC DNA]</scope>
    <source>
        <strain evidence="1 2">JPY77</strain>
    </source>
</reference>
<proteinExistence type="predicted"/>
<dbReference type="EMBL" id="JAZHGC010000012">
    <property type="protein sequence ID" value="MEM5287140.1"/>
    <property type="molecule type" value="Genomic_DNA"/>
</dbReference>
<organism evidence="1 2">
    <name type="scientific">Paraburkholderia sabiae</name>
    <dbReference type="NCBI Taxonomy" id="273251"/>
    <lineage>
        <taxon>Bacteria</taxon>
        <taxon>Pseudomonadati</taxon>
        <taxon>Pseudomonadota</taxon>
        <taxon>Betaproteobacteria</taxon>
        <taxon>Burkholderiales</taxon>
        <taxon>Burkholderiaceae</taxon>
        <taxon>Paraburkholderia</taxon>
    </lineage>
</organism>
<accession>A0ABU9QCV0</accession>
<sequence>MPLSDEELARLDSIAPFLQSEAGTLAVMLESDDGSVAARR</sequence>
<protein>
    <submittedName>
        <fullName evidence="1">Uncharacterized protein</fullName>
    </submittedName>
</protein>
<keyword evidence="2" id="KW-1185">Reference proteome</keyword>
<comment type="caution">
    <text evidence="1">The sequence shown here is derived from an EMBL/GenBank/DDBJ whole genome shotgun (WGS) entry which is preliminary data.</text>
</comment>